<dbReference type="Proteomes" id="UP000216478">
    <property type="component" value="Unassembled WGS sequence"/>
</dbReference>
<accession>A0A256FX92</accession>
<proteinExistence type="predicted"/>
<dbReference type="AlphaFoldDB" id="A0A256FX92"/>
<name>A0A256FX92_9HYPH</name>
<sequence>MMSLTADLSRLESTLPIAGAMRFAMPAPLGFLPKAYR</sequence>
<organism evidence="1 2">
    <name type="scientific">Brucella grignonensis</name>
    <dbReference type="NCBI Taxonomy" id="94627"/>
    <lineage>
        <taxon>Bacteria</taxon>
        <taxon>Pseudomonadati</taxon>
        <taxon>Pseudomonadota</taxon>
        <taxon>Alphaproteobacteria</taxon>
        <taxon>Hyphomicrobiales</taxon>
        <taxon>Brucellaceae</taxon>
        <taxon>Brucella/Ochrobactrum group</taxon>
        <taxon>Brucella</taxon>
    </lineage>
</organism>
<reference evidence="1 2" key="1">
    <citation type="submission" date="2017-07" db="EMBL/GenBank/DDBJ databases">
        <title>Phylogenetic study on the rhizospheric bacterium Ochrobactrum sp. A44.</title>
        <authorList>
            <person name="Krzyzanowska D.M."/>
            <person name="Ossowicki A."/>
            <person name="Rajewska M."/>
            <person name="Maciag T."/>
            <person name="Kaczynski Z."/>
            <person name="Czerwicka M."/>
            <person name="Jafra S."/>
        </authorList>
    </citation>
    <scope>NUCLEOTIDE SEQUENCE [LARGE SCALE GENOMIC DNA]</scope>
    <source>
        <strain evidence="1 2">OgA9a</strain>
    </source>
</reference>
<protein>
    <submittedName>
        <fullName evidence="1">Uncharacterized protein</fullName>
    </submittedName>
</protein>
<gene>
    <name evidence="1" type="ORF">CEV33_4827</name>
</gene>
<evidence type="ECO:0000313" key="1">
    <source>
        <dbReference type="EMBL" id="OYR19465.1"/>
    </source>
</evidence>
<keyword evidence="2" id="KW-1185">Reference proteome</keyword>
<comment type="caution">
    <text evidence="1">The sequence shown here is derived from an EMBL/GenBank/DDBJ whole genome shotgun (WGS) entry which is preliminary data.</text>
</comment>
<evidence type="ECO:0000313" key="2">
    <source>
        <dbReference type="Proteomes" id="UP000216478"/>
    </source>
</evidence>
<dbReference type="EMBL" id="NNRL01000116">
    <property type="protein sequence ID" value="OYR19465.1"/>
    <property type="molecule type" value="Genomic_DNA"/>
</dbReference>